<dbReference type="AlphaFoldDB" id="A0A1X7TWY3"/>
<sequence>MKRSNCIQEDRGLERWKLSLSTLDLPFCASACGCCPYHLSLVELVGAVSQIKGSPGAEWSTGAIPGGSTGRPPSNGCGVAPAIGTRIGSAVGGGGSGDGGGGGGGGLPSPAGGGGG</sequence>
<evidence type="ECO:0000313" key="2">
    <source>
        <dbReference type="EnsemblMetazoa" id="Aqu2.1.19895_001"/>
    </source>
</evidence>
<dbReference type="EnsemblMetazoa" id="Aqu2.1.19895_001">
    <property type="protein sequence ID" value="Aqu2.1.19895_001"/>
    <property type="gene ID" value="Aqu2.1.19895"/>
</dbReference>
<feature type="compositionally biased region" description="Gly residues" evidence="1">
    <location>
        <begin position="90"/>
        <end position="116"/>
    </location>
</feature>
<accession>A0A1X7TWY3</accession>
<evidence type="ECO:0000256" key="1">
    <source>
        <dbReference type="SAM" id="MobiDB-lite"/>
    </source>
</evidence>
<feature type="region of interest" description="Disordered" evidence="1">
    <location>
        <begin position="54"/>
        <end position="116"/>
    </location>
</feature>
<name>A0A1X7TWY3_AMPQE</name>
<organism evidence="2">
    <name type="scientific">Amphimedon queenslandica</name>
    <name type="common">Sponge</name>
    <dbReference type="NCBI Taxonomy" id="400682"/>
    <lineage>
        <taxon>Eukaryota</taxon>
        <taxon>Metazoa</taxon>
        <taxon>Porifera</taxon>
        <taxon>Demospongiae</taxon>
        <taxon>Heteroscleromorpha</taxon>
        <taxon>Haplosclerida</taxon>
        <taxon>Niphatidae</taxon>
        <taxon>Amphimedon</taxon>
    </lineage>
</organism>
<protein>
    <submittedName>
        <fullName evidence="2">Uncharacterized protein</fullName>
    </submittedName>
</protein>
<dbReference type="InParanoid" id="A0A1X7TWY3"/>
<proteinExistence type="predicted"/>
<reference evidence="2" key="1">
    <citation type="submission" date="2017-05" db="UniProtKB">
        <authorList>
            <consortium name="EnsemblMetazoa"/>
        </authorList>
    </citation>
    <scope>IDENTIFICATION</scope>
</reference>